<feature type="domain" description="FHA" evidence="2">
    <location>
        <begin position="31"/>
        <end position="88"/>
    </location>
</feature>
<keyword evidence="4" id="KW-1185">Reference proteome</keyword>
<feature type="region of interest" description="Disordered" evidence="1">
    <location>
        <begin position="133"/>
        <end position="217"/>
    </location>
</feature>
<dbReference type="PROSITE" id="PS50006">
    <property type="entry name" value="FHA_DOMAIN"/>
    <property type="match status" value="1"/>
</dbReference>
<dbReference type="SUPFAM" id="SSF49879">
    <property type="entry name" value="SMAD/FHA domain"/>
    <property type="match status" value="1"/>
</dbReference>
<organism evidence="3 4">
    <name type="scientific">Effrenium voratum</name>
    <dbReference type="NCBI Taxonomy" id="2562239"/>
    <lineage>
        <taxon>Eukaryota</taxon>
        <taxon>Sar</taxon>
        <taxon>Alveolata</taxon>
        <taxon>Dinophyceae</taxon>
        <taxon>Suessiales</taxon>
        <taxon>Symbiodiniaceae</taxon>
        <taxon>Effrenium</taxon>
    </lineage>
</organism>
<reference evidence="3" key="1">
    <citation type="submission" date="2023-08" db="EMBL/GenBank/DDBJ databases">
        <authorList>
            <person name="Chen Y."/>
            <person name="Shah S."/>
            <person name="Dougan E. K."/>
            <person name="Thang M."/>
            <person name="Chan C."/>
        </authorList>
    </citation>
    <scope>NUCLEOTIDE SEQUENCE</scope>
</reference>
<feature type="region of interest" description="Disordered" evidence="1">
    <location>
        <begin position="1"/>
        <end position="28"/>
    </location>
</feature>
<dbReference type="InterPro" id="IPR008984">
    <property type="entry name" value="SMAD_FHA_dom_sf"/>
</dbReference>
<dbReference type="CDD" id="cd00060">
    <property type="entry name" value="FHA"/>
    <property type="match status" value="1"/>
</dbReference>
<dbReference type="AlphaFoldDB" id="A0AA36IUS1"/>
<dbReference type="Proteomes" id="UP001178507">
    <property type="component" value="Unassembled WGS sequence"/>
</dbReference>
<feature type="region of interest" description="Disordered" evidence="1">
    <location>
        <begin position="77"/>
        <end position="101"/>
    </location>
</feature>
<dbReference type="InterPro" id="IPR000253">
    <property type="entry name" value="FHA_dom"/>
</dbReference>
<dbReference type="Gene3D" id="2.60.200.20">
    <property type="match status" value="1"/>
</dbReference>
<dbReference type="Pfam" id="PF00498">
    <property type="entry name" value="FHA"/>
    <property type="match status" value="1"/>
</dbReference>
<evidence type="ECO:0000259" key="2">
    <source>
        <dbReference type="PROSITE" id="PS50006"/>
    </source>
</evidence>
<comment type="caution">
    <text evidence="3">The sequence shown here is derived from an EMBL/GenBank/DDBJ whole genome shotgun (WGS) entry which is preliminary data.</text>
</comment>
<evidence type="ECO:0000256" key="1">
    <source>
        <dbReference type="SAM" id="MobiDB-lite"/>
    </source>
</evidence>
<gene>
    <name evidence="3" type="ORF">EVOR1521_LOCUS18760</name>
</gene>
<name>A0AA36IUS1_9DINO</name>
<proteinExistence type="predicted"/>
<sequence length="217" mass="23715">MAEDSLHLVLEPSPGHGDPKSLELTAGGDAATLGRGPKNALVINLAGISNQHVELRLLKPPSGGQVSAAHLRVRDVSSNGTGMCGPKSVNQPAKLKKDTDTPVVDGSVIVLPLRAKVKSAESQARITLRVVEKEEKAEEKEKPKKKEKEEKKEPVKKKDCVQAEKEKEKAAKEEKPKEKAKAEKAEKVEKEKPKEKEKDTKEKDKKASKKAEKKDKS</sequence>
<protein>
    <recommendedName>
        <fullName evidence="2">FHA domain-containing protein</fullName>
    </recommendedName>
</protein>
<dbReference type="EMBL" id="CAUJNA010002713">
    <property type="protein sequence ID" value="CAJ1394016.1"/>
    <property type="molecule type" value="Genomic_DNA"/>
</dbReference>
<evidence type="ECO:0000313" key="3">
    <source>
        <dbReference type="EMBL" id="CAJ1394016.1"/>
    </source>
</evidence>
<evidence type="ECO:0000313" key="4">
    <source>
        <dbReference type="Proteomes" id="UP001178507"/>
    </source>
</evidence>
<accession>A0AA36IUS1</accession>